<keyword evidence="9" id="KW-1185">Reference proteome</keyword>
<comment type="similarity">
    <text evidence="1">Belongs to the peptidase M16 family.</text>
</comment>
<dbReference type="Gene3D" id="3.30.830.10">
    <property type="entry name" value="Metalloenzyme, LuxS/M16 peptidase-like"/>
    <property type="match status" value="2"/>
</dbReference>
<sequence>MVDSRPVEAFSLPGGLRVVLAPDPSAAVAAVAVVYDVGMRSEPEGRTGFAHLFEHMMFQGSANVGKAEHMQLVQASGGQFNGSTHIDYTDYYNVVPSNALERILFLEADRMAGPAVTRENLDNQVSVVKEEIRVRVQNQPYGGYPWTKLPQVMFETFPNAHDGIGSFADLEAATVGDAQSFFDTYYTPSNAVLTVVGDFAPAQAKEWIEKYFGPIAARPHPVLPDLAEPDAAGGRWETVDDELAPLPAFTAAWRVPDPQRDLTRYLANVVLTDLLADGDASRLVQRLVHRDQKATSIGSYVSVMGEPFATRGPAPLQVIGYLPPGTEVAEVVDTVDAEIKDAAETVTDEEIARVTTKAKARFLRAADAPLSRARHYATAHTFHGSAEFIHRLPDLLARTTRDDVAEAAAALTADRRTVLELIPGGAQ</sequence>
<evidence type="ECO:0000256" key="3">
    <source>
        <dbReference type="ARBA" id="ARBA00022801"/>
    </source>
</evidence>
<evidence type="ECO:0000256" key="5">
    <source>
        <dbReference type="ARBA" id="ARBA00023049"/>
    </source>
</evidence>
<dbReference type="SUPFAM" id="SSF63411">
    <property type="entry name" value="LuxS/MPP-like metallohydrolase"/>
    <property type="match status" value="2"/>
</dbReference>
<dbReference type="RefSeq" id="WP_380620367.1">
    <property type="nucleotide sequence ID" value="NZ_JBHSDK010000013.1"/>
</dbReference>
<dbReference type="EMBL" id="JBHSDK010000013">
    <property type="protein sequence ID" value="MFC4335480.1"/>
    <property type="molecule type" value="Genomic_DNA"/>
</dbReference>
<dbReference type="Pfam" id="PF00675">
    <property type="entry name" value="Peptidase_M16"/>
    <property type="match status" value="1"/>
</dbReference>
<dbReference type="Pfam" id="PF05193">
    <property type="entry name" value="Peptidase_M16_C"/>
    <property type="match status" value="1"/>
</dbReference>
<reference evidence="9" key="1">
    <citation type="journal article" date="2019" name="Int. J. Syst. Evol. Microbiol.">
        <title>The Global Catalogue of Microorganisms (GCM) 10K type strain sequencing project: providing services to taxonomists for standard genome sequencing and annotation.</title>
        <authorList>
            <consortium name="The Broad Institute Genomics Platform"/>
            <consortium name="The Broad Institute Genome Sequencing Center for Infectious Disease"/>
            <person name="Wu L."/>
            <person name="Ma J."/>
        </authorList>
    </citation>
    <scope>NUCLEOTIDE SEQUENCE [LARGE SCALE GENOMIC DNA]</scope>
    <source>
        <strain evidence="9">IBRC-M 10908</strain>
    </source>
</reference>
<feature type="domain" description="Peptidase M16 C-terminal" evidence="7">
    <location>
        <begin position="174"/>
        <end position="354"/>
    </location>
</feature>
<organism evidence="8 9">
    <name type="scientific">Salininema proteolyticum</name>
    <dbReference type="NCBI Taxonomy" id="1607685"/>
    <lineage>
        <taxon>Bacteria</taxon>
        <taxon>Bacillati</taxon>
        <taxon>Actinomycetota</taxon>
        <taxon>Actinomycetes</taxon>
        <taxon>Glycomycetales</taxon>
        <taxon>Glycomycetaceae</taxon>
        <taxon>Salininema</taxon>
    </lineage>
</organism>
<keyword evidence="3" id="KW-0378">Hydrolase</keyword>
<dbReference type="PANTHER" id="PTHR43690:SF17">
    <property type="entry name" value="PROTEIN YHJJ"/>
    <property type="match status" value="1"/>
</dbReference>
<evidence type="ECO:0000259" key="7">
    <source>
        <dbReference type="Pfam" id="PF05193"/>
    </source>
</evidence>
<protein>
    <submittedName>
        <fullName evidence="8">M16 family metallopeptidase</fullName>
    </submittedName>
</protein>
<name>A0ABV8TYI1_9ACTN</name>
<feature type="domain" description="Peptidase M16 N-terminal" evidence="6">
    <location>
        <begin position="17"/>
        <end position="138"/>
    </location>
</feature>
<evidence type="ECO:0000256" key="1">
    <source>
        <dbReference type="ARBA" id="ARBA00007261"/>
    </source>
</evidence>
<dbReference type="InterPro" id="IPR050626">
    <property type="entry name" value="Peptidase_M16"/>
</dbReference>
<keyword evidence="4" id="KW-0862">Zinc</keyword>
<dbReference type="InterPro" id="IPR007863">
    <property type="entry name" value="Peptidase_M16_C"/>
</dbReference>
<accession>A0ABV8TYI1</accession>
<keyword evidence="5" id="KW-0482">Metalloprotease</keyword>
<gene>
    <name evidence="8" type="ORF">ACFPET_09745</name>
</gene>
<evidence type="ECO:0000256" key="2">
    <source>
        <dbReference type="ARBA" id="ARBA00022670"/>
    </source>
</evidence>
<proteinExistence type="inferred from homology"/>
<dbReference type="Proteomes" id="UP001595823">
    <property type="component" value="Unassembled WGS sequence"/>
</dbReference>
<evidence type="ECO:0000313" key="9">
    <source>
        <dbReference type="Proteomes" id="UP001595823"/>
    </source>
</evidence>
<comment type="caution">
    <text evidence="8">The sequence shown here is derived from an EMBL/GenBank/DDBJ whole genome shotgun (WGS) entry which is preliminary data.</text>
</comment>
<dbReference type="InterPro" id="IPR011249">
    <property type="entry name" value="Metalloenz_LuxS/M16"/>
</dbReference>
<keyword evidence="2" id="KW-0645">Protease</keyword>
<evidence type="ECO:0000259" key="6">
    <source>
        <dbReference type="Pfam" id="PF00675"/>
    </source>
</evidence>
<dbReference type="PANTHER" id="PTHR43690">
    <property type="entry name" value="NARDILYSIN"/>
    <property type="match status" value="1"/>
</dbReference>
<evidence type="ECO:0000256" key="4">
    <source>
        <dbReference type="ARBA" id="ARBA00022833"/>
    </source>
</evidence>
<evidence type="ECO:0000313" key="8">
    <source>
        <dbReference type="EMBL" id="MFC4335480.1"/>
    </source>
</evidence>
<dbReference type="InterPro" id="IPR011765">
    <property type="entry name" value="Pept_M16_N"/>
</dbReference>